<accession>A0A4U1IZL5</accession>
<comment type="similarity">
    <text evidence="1">Belongs to the VgrG protein family.</text>
</comment>
<dbReference type="InterPro" id="IPR037026">
    <property type="entry name" value="Vgr_OB-fold_dom_sf"/>
</dbReference>
<dbReference type="SUPFAM" id="SSF69279">
    <property type="entry name" value="Phage tail proteins"/>
    <property type="match status" value="2"/>
</dbReference>
<gene>
    <name evidence="3" type="primary">tssI</name>
    <name evidence="3" type="ORF">E8A74_35750</name>
</gene>
<dbReference type="Proteomes" id="UP000309215">
    <property type="component" value="Unassembled WGS sequence"/>
</dbReference>
<dbReference type="InterPro" id="IPR006531">
    <property type="entry name" value="Gp5/Vgr_OB"/>
</dbReference>
<name>A0A4U1IZL5_9BACT</name>
<dbReference type="InterPro" id="IPR017847">
    <property type="entry name" value="T6SS_RhsGE_Vgr_subset"/>
</dbReference>
<dbReference type="Gene3D" id="3.55.50.10">
    <property type="entry name" value="Baseplate protein-like domains"/>
    <property type="match status" value="1"/>
</dbReference>
<dbReference type="OrthoDB" id="5482463at2"/>
<evidence type="ECO:0000313" key="3">
    <source>
        <dbReference type="EMBL" id="TKD00111.1"/>
    </source>
</evidence>
<dbReference type="Gene3D" id="2.40.50.230">
    <property type="entry name" value="Gp5 N-terminal domain"/>
    <property type="match status" value="1"/>
</dbReference>
<dbReference type="Gene3D" id="4.10.220.110">
    <property type="match status" value="1"/>
</dbReference>
<dbReference type="Pfam" id="PF04717">
    <property type="entry name" value="Phage_base_V"/>
    <property type="match status" value="1"/>
</dbReference>
<dbReference type="SUPFAM" id="SSF69255">
    <property type="entry name" value="gp5 N-terminal domain-like"/>
    <property type="match status" value="1"/>
</dbReference>
<reference evidence="3 4" key="1">
    <citation type="submission" date="2019-04" db="EMBL/GenBank/DDBJ databases">
        <authorList>
            <person name="Li Y."/>
            <person name="Wang J."/>
        </authorList>
    </citation>
    <scope>NUCLEOTIDE SEQUENCE [LARGE SCALE GENOMIC DNA]</scope>
    <source>
        <strain evidence="3 4">DSM 14668</strain>
    </source>
</reference>
<dbReference type="EMBL" id="SSMQ01000050">
    <property type="protein sequence ID" value="TKD00111.1"/>
    <property type="molecule type" value="Genomic_DNA"/>
</dbReference>
<keyword evidence="4" id="KW-1185">Reference proteome</keyword>
<dbReference type="NCBIfam" id="TIGR03361">
    <property type="entry name" value="VI_Rhs_Vgr"/>
    <property type="match status" value="1"/>
</dbReference>
<feature type="domain" description="Gp5/Type VI secretion system Vgr protein OB-fold" evidence="2">
    <location>
        <begin position="405"/>
        <end position="453"/>
    </location>
</feature>
<dbReference type="RefSeq" id="WP_136933578.1">
    <property type="nucleotide sequence ID" value="NZ_SSMQ01000050.1"/>
</dbReference>
<proteinExistence type="inferred from homology"/>
<dbReference type="SUPFAM" id="SSF69349">
    <property type="entry name" value="Phage fibre proteins"/>
    <property type="match status" value="2"/>
</dbReference>
<comment type="caution">
    <text evidence="3">The sequence shown here is derived from an EMBL/GenBank/DDBJ whole genome shotgun (WGS) entry which is preliminary data.</text>
</comment>
<evidence type="ECO:0000256" key="1">
    <source>
        <dbReference type="ARBA" id="ARBA00005558"/>
    </source>
</evidence>
<dbReference type="InterPro" id="IPR006533">
    <property type="entry name" value="T6SS_Vgr_RhsGE"/>
</dbReference>
<protein>
    <submittedName>
        <fullName evidence="3">Type VI secretion system tip protein VgrG</fullName>
    </submittedName>
</protein>
<evidence type="ECO:0000259" key="2">
    <source>
        <dbReference type="Pfam" id="PF04717"/>
    </source>
</evidence>
<dbReference type="Gene3D" id="2.30.110.50">
    <property type="match status" value="1"/>
</dbReference>
<dbReference type="Pfam" id="PF05954">
    <property type="entry name" value="Phage_GPD"/>
    <property type="match status" value="1"/>
</dbReference>
<evidence type="ECO:0000313" key="4">
    <source>
        <dbReference type="Proteomes" id="UP000309215"/>
    </source>
</evidence>
<dbReference type="AlphaFoldDB" id="A0A4U1IZL5"/>
<dbReference type="NCBIfam" id="TIGR01646">
    <property type="entry name" value="vgr_GE"/>
    <property type="match status" value="1"/>
</dbReference>
<organism evidence="3 4">
    <name type="scientific">Polyangium fumosum</name>
    <dbReference type="NCBI Taxonomy" id="889272"/>
    <lineage>
        <taxon>Bacteria</taxon>
        <taxon>Pseudomonadati</taxon>
        <taxon>Myxococcota</taxon>
        <taxon>Polyangia</taxon>
        <taxon>Polyangiales</taxon>
        <taxon>Polyangiaceae</taxon>
        <taxon>Polyangium</taxon>
    </lineage>
</organism>
<sequence>MSEIFTFLSTAFPPTAQVTAFKGREAISQTYEFDIALKLTGLDVDVAAAVGARGTLNIDRGLGAPPFVFHGILASVELVNDYGAYGLYLARLVPTYWQLTLTRHSRIFTDASIPDIIEALLKEGGLGANDYRVSLWNDYTKLEHVCQYRESNYDFIARLAEREGIYFYFEQGEDREVLVFTDTRAAHKKLAPKPVKYFPAPPGDVSAGESIRSFRCRSNALPGRVKVTDYNYLKPSLEVKGSAELSGKGDIVLYGENVKTPGEGTRYASIRAEEIAARQTVYTGTGPQFYLRPGYVFLLEEHPRIAFNSEYLTIEIEHLGNQSASGEDMKMLFGEEAPTKETYLATVHAIPHTTQFRAERKTPWPRIDGVVDGVVDGTAASPYAQIDGHGRYKVNIFFDEGDAIDGSRSTWVRMLQPHGGTVEGQHFPLRKGTEVHLVFLGGDPDRPVIAGAAHNAETPSVVTQNNYTKNLIRTGSNNYIEMEDLLGSTHVHIYAPKLNSSLHLGAGAYNFDLRTDGSGHIYTGVNLDVDVMANKTEDVHGTITETYEGPFTTTVTNPVTQTYHATLDETVEGAVTVRYNDNLDLQVTSATTQVYKALVDLNVHGTNTERFHSTYDETVHGKMTGIYLGTRFQGVTGEDKLFVDGNQDIHVTGSSVEKIDGTYDLTVKGDMTTSINGNQKISTQGPVEWFKAAEFSGFTHGATFSGHLGFSLGWFAGGQVSLFGGIKVDITAAVALALTLGPSISITPLAMDMKATNLNALGLKLQAIGNKLEAKGLSLGVAGLHVNT</sequence>